<dbReference type="InterPro" id="IPR041916">
    <property type="entry name" value="Anti_sigma_zinc_sf"/>
</dbReference>
<sequence length="128" mass="13457">MAKREFKSTDHLNPEAVAAFVDGELSDSAFHRAAKHLAACDECRAEVDCQRKAANRLRVVGDSDVHAPASLVERLAGLCADEPGSDATGGSDVSGDRFSAPRGRLGRLGSALHSSVQSSLGALKRRGE</sequence>
<keyword evidence="1" id="KW-0805">Transcription regulation</keyword>
<gene>
    <name evidence="5" type="ORF">HF989_01300</name>
    <name evidence="4" type="ORF">JOF50_000262</name>
</gene>
<evidence type="ECO:0000256" key="3">
    <source>
        <dbReference type="SAM" id="MobiDB-lite"/>
    </source>
</evidence>
<dbReference type="AlphaFoldDB" id="A0A7X6LPU0"/>
<comment type="caution">
    <text evidence="5">The sequence shown here is derived from an EMBL/GenBank/DDBJ whole genome shotgun (WGS) entry which is preliminary data.</text>
</comment>
<dbReference type="RefSeq" id="WP_168683556.1">
    <property type="nucleotide sequence ID" value="NZ_JAAXPF010000001.1"/>
</dbReference>
<dbReference type="EMBL" id="JBEPNZ010000001">
    <property type="protein sequence ID" value="MET3943463.1"/>
    <property type="molecule type" value="Genomic_DNA"/>
</dbReference>
<feature type="region of interest" description="Disordered" evidence="3">
    <location>
        <begin position="82"/>
        <end position="128"/>
    </location>
</feature>
<dbReference type="Gene3D" id="1.10.10.1320">
    <property type="entry name" value="Anti-sigma factor, zinc-finger domain"/>
    <property type="match status" value="1"/>
</dbReference>
<keyword evidence="7" id="KW-1185">Reference proteome</keyword>
<proteinExistence type="predicted"/>
<evidence type="ECO:0000313" key="5">
    <source>
        <dbReference type="EMBL" id="NKY68022.1"/>
    </source>
</evidence>
<evidence type="ECO:0000313" key="7">
    <source>
        <dbReference type="Proteomes" id="UP001549139"/>
    </source>
</evidence>
<dbReference type="Proteomes" id="UP000554284">
    <property type="component" value="Unassembled WGS sequence"/>
</dbReference>
<reference evidence="4 7" key="2">
    <citation type="submission" date="2024-06" db="EMBL/GenBank/DDBJ databases">
        <title>Sequencing the genomes of 1000 actinobacteria strains.</title>
        <authorList>
            <person name="Klenk H.-P."/>
        </authorList>
    </citation>
    <scope>NUCLEOTIDE SEQUENCE [LARGE SCALE GENOMIC DNA]</scope>
    <source>
        <strain evidence="4 7">DSM 44265</strain>
    </source>
</reference>
<dbReference type="Proteomes" id="UP001549139">
    <property type="component" value="Unassembled WGS sequence"/>
</dbReference>
<protein>
    <submittedName>
        <fullName evidence="4 5">Anti-sigma factor</fullName>
    </submittedName>
</protein>
<organism evidence="5 6">
    <name type="scientific">Corynebacterium mucifaciens</name>
    <dbReference type="NCBI Taxonomy" id="57171"/>
    <lineage>
        <taxon>Bacteria</taxon>
        <taxon>Bacillati</taxon>
        <taxon>Actinomycetota</taxon>
        <taxon>Actinomycetes</taxon>
        <taxon>Mycobacteriales</taxon>
        <taxon>Corynebacteriaceae</taxon>
        <taxon>Corynebacterium</taxon>
    </lineage>
</organism>
<evidence type="ECO:0000313" key="4">
    <source>
        <dbReference type="EMBL" id="MET3943463.1"/>
    </source>
</evidence>
<dbReference type="EMBL" id="JAAXPF010000001">
    <property type="protein sequence ID" value="NKY68022.1"/>
    <property type="molecule type" value="Genomic_DNA"/>
</dbReference>
<evidence type="ECO:0000256" key="2">
    <source>
        <dbReference type="ARBA" id="ARBA00023163"/>
    </source>
</evidence>
<keyword evidence="2" id="KW-0804">Transcription</keyword>
<name>A0A7X6LPU0_9CORY</name>
<evidence type="ECO:0000313" key="6">
    <source>
        <dbReference type="Proteomes" id="UP000554284"/>
    </source>
</evidence>
<evidence type="ECO:0000256" key="1">
    <source>
        <dbReference type="ARBA" id="ARBA00023015"/>
    </source>
</evidence>
<reference evidence="5 6" key="1">
    <citation type="submission" date="2020-04" db="EMBL/GenBank/DDBJ databases">
        <title>MicrobeNet Type strains.</title>
        <authorList>
            <person name="Nicholson A.C."/>
        </authorList>
    </citation>
    <scope>NUCLEOTIDE SEQUENCE [LARGE SCALE GENOMIC DNA]</scope>
    <source>
        <strain evidence="5 6">ATCC 700355</strain>
    </source>
</reference>
<accession>A0A7X6LPU0</accession>